<evidence type="ECO:0000313" key="7">
    <source>
        <dbReference type="Proteomes" id="UP000193570"/>
    </source>
</evidence>
<dbReference type="PROSITE" id="PS51352">
    <property type="entry name" value="THIOREDOXIN_2"/>
    <property type="match status" value="1"/>
</dbReference>
<dbReference type="GO" id="GO:0042744">
    <property type="term" value="P:hydrogen peroxide catabolic process"/>
    <property type="evidence" value="ECO:0007669"/>
    <property type="project" value="TreeGrafter"/>
</dbReference>
<protein>
    <recommendedName>
        <fullName evidence="4">Glutathione-dependent peroxiredoxin</fullName>
        <ecNumber evidence="4">1.11.1.27</ecNumber>
    </recommendedName>
</protein>
<feature type="active site" description="Cysteine sulfenic acid (-SOH) intermediate" evidence="3">
    <location>
        <position position="55"/>
    </location>
</feature>
<dbReference type="InterPro" id="IPR013740">
    <property type="entry name" value="Redoxin"/>
</dbReference>
<sequence length="178" mass="19720">MTPQTVPDATFHTRVRNPALGGDNPFEWKAITSDDVFAGRRVVLFAVPGAFTPACSDSHLPGYETHHDALRDLGVDLVACLAVNDAFVMFQWAKSRDIEKLTMLPDGNGEFTRKMGMLVERRGTGMGLRSWRYSMLVEDRAIRKMFIEPGFRDDPPGVPLEVSGAETMLAYLKDGNDG</sequence>
<dbReference type="InterPro" id="IPR036249">
    <property type="entry name" value="Thioredoxin-like_sf"/>
</dbReference>
<dbReference type="EC" id="1.11.1.27" evidence="4"/>
<keyword evidence="4" id="KW-0676">Redox-active center</keyword>
<keyword evidence="7" id="KW-1185">Reference proteome</keyword>
<evidence type="ECO:0000313" key="6">
    <source>
        <dbReference type="EMBL" id="SLN46156.1"/>
    </source>
</evidence>
<dbReference type="EMBL" id="FWFK01000004">
    <property type="protein sequence ID" value="SLN46156.1"/>
    <property type="molecule type" value="Genomic_DNA"/>
</dbReference>
<dbReference type="InterPro" id="IPR037944">
    <property type="entry name" value="PRX5-like"/>
</dbReference>
<proteinExistence type="inferred from homology"/>
<organism evidence="6 7">
    <name type="scientific">Roseivivax jejudonensis</name>
    <dbReference type="NCBI Taxonomy" id="1529041"/>
    <lineage>
        <taxon>Bacteria</taxon>
        <taxon>Pseudomonadati</taxon>
        <taxon>Pseudomonadota</taxon>
        <taxon>Alphaproteobacteria</taxon>
        <taxon>Rhodobacterales</taxon>
        <taxon>Roseobacteraceae</taxon>
        <taxon>Roseivivax</taxon>
    </lineage>
</organism>
<gene>
    <name evidence="6" type="ORF">ROJ8625_02227</name>
</gene>
<dbReference type="CDD" id="cd03013">
    <property type="entry name" value="PRX5_like"/>
    <property type="match status" value="1"/>
</dbReference>
<dbReference type="Proteomes" id="UP000193570">
    <property type="component" value="Unassembled WGS sequence"/>
</dbReference>
<evidence type="ECO:0000256" key="2">
    <source>
        <dbReference type="ARBA" id="ARBA00023002"/>
    </source>
</evidence>
<dbReference type="InterPro" id="IPR013766">
    <property type="entry name" value="Thioredoxin_domain"/>
</dbReference>
<dbReference type="AlphaFoldDB" id="A0A1X6ZB63"/>
<keyword evidence="4" id="KW-0049">Antioxidant</keyword>
<dbReference type="PANTHER" id="PTHR10430:SF16">
    <property type="entry name" value="PEROXIREDOXIN-5, MITOCHONDRIAL"/>
    <property type="match status" value="1"/>
</dbReference>
<dbReference type="Gene3D" id="3.40.30.10">
    <property type="entry name" value="Glutaredoxin"/>
    <property type="match status" value="1"/>
</dbReference>
<name>A0A1X6ZB63_9RHOB</name>
<comment type="function">
    <text evidence="4">Thiol-specific peroxidase that catalyzes the reduction of hydrogen peroxide and organic hydroperoxides to water and alcohols, respectively. Plays a role in cell protection against oxidative stress by detoxifying peroxides.</text>
</comment>
<evidence type="ECO:0000256" key="4">
    <source>
        <dbReference type="RuleBase" id="RU366011"/>
    </source>
</evidence>
<evidence type="ECO:0000259" key="5">
    <source>
        <dbReference type="PROSITE" id="PS51352"/>
    </source>
</evidence>
<comment type="catalytic activity">
    <reaction evidence="4">
        <text>a hydroperoxide + 2 glutathione = an alcohol + glutathione disulfide + H2O</text>
        <dbReference type="Rhea" id="RHEA:62632"/>
        <dbReference type="ChEBI" id="CHEBI:15377"/>
        <dbReference type="ChEBI" id="CHEBI:30879"/>
        <dbReference type="ChEBI" id="CHEBI:35924"/>
        <dbReference type="ChEBI" id="CHEBI:57925"/>
        <dbReference type="ChEBI" id="CHEBI:58297"/>
        <dbReference type="EC" id="1.11.1.27"/>
    </reaction>
</comment>
<dbReference type="OrthoDB" id="9800621at2"/>
<accession>A0A1X6ZB63</accession>
<dbReference type="GO" id="GO:0008379">
    <property type="term" value="F:thioredoxin peroxidase activity"/>
    <property type="evidence" value="ECO:0007669"/>
    <property type="project" value="InterPro"/>
</dbReference>
<evidence type="ECO:0000256" key="1">
    <source>
        <dbReference type="ARBA" id="ARBA00022559"/>
    </source>
</evidence>
<keyword evidence="2 4" id="KW-0560">Oxidoreductase</keyword>
<dbReference type="PANTHER" id="PTHR10430">
    <property type="entry name" value="PEROXIREDOXIN"/>
    <property type="match status" value="1"/>
</dbReference>
<feature type="domain" description="Thioredoxin" evidence="5">
    <location>
        <begin position="1"/>
        <end position="174"/>
    </location>
</feature>
<dbReference type="GO" id="GO:0045454">
    <property type="term" value="P:cell redox homeostasis"/>
    <property type="evidence" value="ECO:0007669"/>
    <property type="project" value="TreeGrafter"/>
</dbReference>
<dbReference type="RefSeq" id="WP_085791948.1">
    <property type="nucleotide sequence ID" value="NZ_FWFK01000004.1"/>
</dbReference>
<dbReference type="Pfam" id="PF08534">
    <property type="entry name" value="Redoxin"/>
    <property type="match status" value="1"/>
</dbReference>
<comment type="similarity">
    <text evidence="4">Belongs to the peroxiredoxin family. Prx5 subfamily.</text>
</comment>
<dbReference type="GO" id="GO:0034599">
    <property type="term" value="P:cellular response to oxidative stress"/>
    <property type="evidence" value="ECO:0007669"/>
    <property type="project" value="InterPro"/>
</dbReference>
<reference evidence="6 7" key="1">
    <citation type="submission" date="2017-03" db="EMBL/GenBank/DDBJ databases">
        <authorList>
            <person name="Afonso C.L."/>
            <person name="Miller P.J."/>
            <person name="Scott M.A."/>
            <person name="Spackman E."/>
            <person name="Goraichik I."/>
            <person name="Dimitrov K.M."/>
            <person name="Suarez D.L."/>
            <person name="Swayne D.E."/>
        </authorList>
    </citation>
    <scope>NUCLEOTIDE SEQUENCE [LARGE SCALE GENOMIC DNA]</scope>
    <source>
        <strain evidence="6 7">CECT 8625</strain>
    </source>
</reference>
<evidence type="ECO:0000256" key="3">
    <source>
        <dbReference type="PIRSR" id="PIRSR637944-1"/>
    </source>
</evidence>
<dbReference type="SUPFAM" id="SSF52833">
    <property type="entry name" value="Thioredoxin-like"/>
    <property type="match status" value="1"/>
</dbReference>
<keyword evidence="1 4" id="KW-0575">Peroxidase</keyword>
<dbReference type="GO" id="GO:0005737">
    <property type="term" value="C:cytoplasm"/>
    <property type="evidence" value="ECO:0007669"/>
    <property type="project" value="TreeGrafter"/>
</dbReference>